<dbReference type="FunCoup" id="A0A3M0CJD7">
    <property type="interactions" value="326"/>
</dbReference>
<dbReference type="InterPro" id="IPR050273">
    <property type="entry name" value="GppA/Ppx_hydrolase"/>
</dbReference>
<dbReference type="CDD" id="cd24054">
    <property type="entry name" value="ASKHA_NBD_AaPPX-GppA_MtPPX2-like"/>
    <property type="match status" value="1"/>
</dbReference>
<dbReference type="PANTHER" id="PTHR30005:SF0">
    <property type="entry name" value="RETROGRADE REGULATION PROTEIN 2"/>
    <property type="match status" value="1"/>
</dbReference>
<evidence type="ECO:0000313" key="4">
    <source>
        <dbReference type="Proteomes" id="UP000271227"/>
    </source>
</evidence>
<feature type="domain" description="Ppx/GppA phosphatase N-terminal" evidence="2">
    <location>
        <begin position="119"/>
        <end position="416"/>
    </location>
</feature>
<feature type="region of interest" description="Disordered" evidence="1">
    <location>
        <begin position="1"/>
        <end position="98"/>
    </location>
</feature>
<accession>A0A3M0CJD7</accession>
<dbReference type="Pfam" id="PF02541">
    <property type="entry name" value="Ppx-GppA"/>
    <property type="match status" value="1"/>
</dbReference>
<dbReference type="Gene3D" id="3.30.420.40">
    <property type="match status" value="1"/>
</dbReference>
<evidence type="ECO:0000256" key="1">
    <source>
        <dbReference type="SAM" id="MobiDB-lite"/>
    </source>
</evidence>
<dbReference type="GO" id="GO:0016462">
    <property type="term" value="F:pyrophosphatase activity"/>
    <property type="evidence" value="ECO:0007669"/>
    <property type="project" value="TreeGrafter"/>
</dbReference>
<dbReference type="Proteomes" id="UP000271227">
    <property type="component" value="Unassembled WGS sequence"/>
</dbReference>
<comment type="caution">
    <text evidence="3">The sequence shown here is derived from an EMBL/GenBank/DDBJ whole genome shotgun (WGS) entry which is preliminary data.</text>
</comment>
<feature type="compositionally biased region" description="Gly residues" evidence="1">
    <location>
        <begin position="64"/>
        <end position="73"/>
    </location>
</feature>
<dbReference type="PANTHER" id="PTHR30005">
    <property type="entry name" value="EXOPOLYPHOSPHATASE"/>
    <property type="match status" value="1"/>
</dbReference>
<dbReference type="InterPro" id="IPR003695">
    <property type="entry name" value="Ppx_GppA_N"/>
</dbReference>
<keyword evidence="4" id="KW-1185">Reference proteome</keyword>
<proteinExistence type="predicted"/>
<sequence length="431" mass="46768">MAYLDHSKSEDDEPGPGERRGTRSDIDAAKSRPHRKANGVQSKQNSDKQGSGKQRSGKQRSGKQGLGKQGSGKQGSAKQSLTGQGTDGAVQKRAAHTRPPLRGIYSAIDLGTNNCRLLIAKPTRKGFRVVDAFSRVVRLGEGMTRNGCISDVAMDRAIAALRICADKIRKRGVTCMRHVATEACRVAENADDFLARVKAETGLNIEIISAAEEARLAVMGCQSLVAPSNRHAMVFDIGGGSTELIWVRMRPGKAAAIEGWMSIPWGVVNLTEAYGCQGGHVPPEAYERMVDKVREHLQEFEQAYRVSEHAGSRRVQFLGTSGTVTTLASLHLELPRYMRDKVDGAWMKAADIRALSGRVALMAYDERAAQPCIGAERADLVVAGCAILDAILGMWHVPSLRVADRGIREGILRGLMQVDPLPIQAYKPSHL</sequence>
<dbReference type="Gene3D" id="3.30.420.150">
    <property type="entry name" value="Exopolyphosphatase. Domain 2"/>
    <property type="match status" value="1"/>
</dbReference>
<dbReference type="AlphaFoldDB" id="A0A3M0CJD7"/>
<protein>
    <submittedName>
        <fullName evidence="3">Exopolyphosphatase/guanosine-5'-triphosphate, 3'-diphosphate pyrophosphatase</fullName>
    </submittedName>
</protein>
<evidence type="ECO:0000313" key="3">
    <source>
        <dbReference type="EMBL" id="RMB08520.1"/>
    </source>
</evidence>
<organism evidence="3 4">
    <name type="scientific">Eilatimonas milleporae</name>
    <dbReference type="NCBI Taxonomy" id="911205"/>
    <lineage>
        <taxon>Bacteria</taxon>
        <taxon>Pseudomonadati</taxon>
        <taxon>Pseudomonadota</taxon>
        <taxon>Alphaproteobacteria</taxon>
        <taxon>Kordiimonadales</taxon>
        <taxon>Kordiimonadaceae</taxon>
        <taxon>Eilatimonas</taxon>
    </lineage>
</organism>
<feature type="compositionally biased region" description="Basic and acidic residues" evidence="1">
    <location>
        <begin position="16"/>
        <end position="30"/>
    </location>
</feature>
<reference evidence="3 4" key="1">
    <citation type="submission" date="2018-10" db="EMBL/GenBank/DDBJ databases">
        <title>Genomic Encyclopedia of Archaeal and Bacterial Type Strains, Phase II (KMG-II): from individual species to whole genera.</title>
        <authorList>
            <person name="Goeker M."/>
        </authorList>
    </citation>
    <scope>NUCLEOTIDE SEQUENCE [LARGE SCALE GENOMIC DNA]</scope>
    <source>
        <strain evidence="3 4">DSM 25217</strain>
    </source>
</reference>
<dbReference type="SUPFAM" id="SSF53067">
    <property type="entry name" value="Actin-like ATPase domain"/>
    <property type="match status" value="2"/>
</dbReference>
<dbReference type="OrthoDB" id="9793035at2"/>
<feature type="compositionally biased region" description="Polar residues" evidence="1">
    <location>
        <begin position="39"/>
        <end position="54"/>
    </location>
</feature>
<name>A0A3M0CJD7_9PROT</name>
<evidence type="ECO:0000259" key="2">
    <source>
        <dbReference type="Pfam" id="PF02541"/>
    </source>
</evidence>
<gene>
    <name evidence="3" type="ORF">BXY39_1155</name>
</gene>
<dbReference type="RefSeq" id="WP_121937878.1">
    <property type="nucleotide sequence ID" value="NZ_REFR01000010.1"/>
</dbReference>
<dbReference type="InParanoid" id="A0A3M0CJD7"/>
<dbReference type="InterPro" id="IPR043129">
    <property type="entry name" value="ATPase_NBD"/>
</dbReference>
<dbReference type="EMBL" id="REFR01000010">
    <property type="protein sequence ID" value="RMB08520.1"/>
    <property type="molecule type" value="Genomic_DNA"/>
</dbReference>